<keyword evidence="5" id="KW-0663">Pyridoxal phosphate</keyword>
<dbReference type="CDD" id="cd00609">
    <property type="entry name" value="AAT_like"/>
    <property type="match status" value="1"/>
</dbReference>
<dbReference type="Proteomes" id="UP000509704">
    <property type="component" value="Chromosome 6"/>
</dbReference>
<dbReference type="Pfam" id="PF00155">
    <property type="entry name" value="Aminotran_1_2"/>
    <property type="match status" value="1"/>
</dbReference>
<dbReference type="OrthoDB" id="691673at2759"/>
<proteinExistence type="inferred from homology"/>
<evidence type="ECO:0000259" key="6">
    <source>
        <dbReference type="Pfam" id="PF00155"/>
    </source>
</evidence>
<dbReference type="GO" id="GO:0047536">
    <property type="term" value="F:2-aminoadipate transaminase activity"/>
    <property type="evidence" value="ECO:0007669"/>
    <property type="project" value="TreeGrafter"/>
</dbReference>
<protein>
    <recommendedName>
        <fullName evidence="6">Aminotransferase class I/classII large domain-containing protein</fullName>
    </recommendedName>
</protein>
<evidence type="ECO:0000256" key="4">
    <source>
        <dbReference type="ARBA" id="ARBA00022679"/>
    </source>
</evidence>
<comment type="similarity">
    <text evidence="2">Belongs to the class-I pyridoxal-phosphate-dependent aminotransferase family.</text>
</comment>
<dbReference type="GO" id="GO:0019878">
    <property type="term" value="P:lysine biosynthetic process via aminoadipic acid"/>
    <property type="evidence" value="ECO:0007669"/>
    <property type="project" value="TreeGrafter"/>
</dbReference>
<keyword evidence="8" id="KW-1185">Reference proteome</keyword>
<dbReference type="KEGG" id="zmk:HG535_0F03900"/>
<evidence type="ECO:0000256" key="2">
    <source>
        <dbReference type="ARBA" id="ARBA00007441"/>
    </source>
</evidence>
<dbReference type="AlphaFoldDB" id="A0A7H9B7D5"/>
<organism evidence="7 8">
    <name type="scientific">Zygotorulaspora mrakii</name>
    <name type="common">Zygosaccharomyces mrakii</name>
    <dbReference type="NCBI Taxonomy" id="42260"/>
    <lineage>
        <taxon>Eukaryota</taxon>
        <taxon>Fungi</taxon>
        <taxon>Dikarya</taxon>
        <taxon>Ascomycota</taxon>
        <taxon>Saccharomycotina</taxon>
        <taxon>Saccharomycetes</taxon>
        <taxon>Saccharomycetales</taxon>
        <taxon>Saccharomycetaceae</taxon>
        <taxon>Zygotorulaspora</taxon>
    </lineage>
</organism>
<evidence type="ECO:0000256" key="5">
    <source>
        <dbReference type="ARBA" id="ARBA00022898"/>
    </source>
</evidence>
<dbReference type="InterPro" id="IPR004839">
    <property type="entry name" value="Aminotransferase_I/II_large"/>
</dbReference>
<evidence type="ECO:0000313" key="8">
    <source>
        <dbReference type="Proteomes" id="UP000509704"/>
    </source>
</evidence>
<accession>A0A7H9B7D5</accession>
<keyword evidence="4" id="KW-0808">Transferase</keyword>
<dbReference type="GO" id="GO:0008793">
    <property type="term" value="F:aromatic-amino-acid transaminase activity"/>
    <property type="evidence" value="ECO:0007669"/>
    <property type="project" value="TreeGrafter"/>
</dbReference>
<name>A0A7H9B7D5_ZYGMR</name>
<dbReference type="Gene3D" id="3.40.640.10">
    <property type="entry name" value="Type I PLP-dependent aspartate aminotransferase-like (Major domain)"/>
    <property type="match status" value="1"/>
</dbReference>
<reference evidence="7 8" key="1">
    <citation type="submission" date="2020-07" db="EMBL/GenBank/DDBJ databases">
        <title>The yeast mating-type switching endonuclease HO is a domesticated member of an unorthodox homing genetic element family.</title>
        <authorList>
            <person name="Coughlan A.Y."/>
            <person name="Lombardi L."/>
            <person name="Braun-Galleani S."/>
            <person name="Martos A.R."/>
            <person name="Galeote V."/>
            <person name="Bigey F."/>
            <person name="Dequin S."/>
            <person name="Byrne K.P."/>
            <person name="Wolfe K.H."/>
        </authorList>
    </citation>
    <scope>NUCLEOTIDE SEQUENCE [LARGE SCALE GENOMIC DNA]</scope>
    <source>
        <strain evidence="7 8">NRRL Y-6702</strain>
    </source>
</reference>
<dbReference type="GeneID" id="59237638"/>
<gene>
    <name evidence="7" type="ORF">HG535_0F03900</name>
</gene>
<evidence type="ECO:0000313" key="7">
    <source>
        <dbReference type="EMBL" id="QLG73879.1"/>
    </source>
</evidence>
<dbReference type="InterPro" id="IPR015421">
    <property type="entry name" value="PyrdxlP-dep_Trfase_major"/>
</dbReference>
<comment type="cofactor">
    <cofactor evidence="1">
        <name>pyridoxal 5'-phosphate</name>
        <dbReference type="ChEBI" id="CHEBI:597326"/>
    </cofactor>
</comment>
<dbReference type="InterPro" id="IPR050859">
    <property type="entry name" value="Class-I_PLP-dep_aminotransf"/>
</dbReference>
<dbReference type="GO" id="GO:0006571">
    <property type="term" value="P:tyrosine biosynthetic process"/>
    <property type="evidence" value="ECO:0007669"/>
    <property type="project" value="TreeGrafter"/>
</dbReference>
<dbReference type="PANTHER" id="PTHR42790">
    <property type="entry name" value="AMINOTRANSFERASE"/>
    <property type="match status" value="1"/>
</dbReference>
<dbReference type="EMBL" id="CP058609">
    <property type="protein sequence ID" value="QLG73879.1"/>
    <property type="molecule type" value="Genomic_DNA"/>
</dbReference>
<keyword evidence="3" id="KW-0032">Aminotransferase</keyword>
<feature type="domain" description="Aminotransferase class I/classII large" evidence="6">
    <location>
        <begin position="129"/>
        <end position="486"/>
    </location>
</feature>
<dbReference type="GO" id="GO:0030170">
    <property type="term" value="F:pyridoxal phosphate binding"/>
    <property type="evidence" value="ECO:0007669"/>
    <property type="project" value="InterPro"/>
</dbReference>
<sequence>MTVLQMSKDFSHLYSIQTKTLKPSPLEVFMPLFYDPKIVFLGSGLPMSQYFPWKHIHSVCPRPPFLDGVGAVPSGREADTCTIMIPKDEATPAGDTQDIVLARALQYGFGEGPPEILNFVQKHTEMIHDIKYADWDILLTIGNTAAWDLTLRVFCNRGDSILAEKYSYSPPLCNAEGQGLNIIPVPMDEYGLVPTKLKAILENWNPKKAMPKLLYTIPMGQNPTGVSLPEKRKKEIYEIAQAYDFLIVEDDPYYFFQMDPYVEKPSERSDRSFGSRNDFISSLARSFLSFDTDGRVIRLESCSKTLGPGIRLGWIVGSKGILENMERLSEITVLSPSGISLSIVAGTLNRWGQHGYLDWLIGLRREYTKKRDGALDACREYLPNESWVEIIPPAAGMFFSIIIDASAHPDFRRKFHSKCNDVEQYLYQEFIAEGTLVFPSQFFEVGEKTDFSFQYAVDCKSEPHKIFFRGTYAAVSIEETREGIKRLGRVLKREFYALD</sequence>
<dbReference type="RefSeq" id="XP_037145605.1">
    <property type="nucleotide sequence ID" value="XM_037289710.1"/>
</dbReference>
<dbReference type="PANTHER" id="PTHR42790:SF21">
    <property type="entry name" value="AROMATIC_AMINOADIPATE AMINOTRANSFERASE 1"/>
    <property type="match status" value="1"/>
</dbReference>
<evidence type="ECO:0000256" key="1">
    <source>
        <dbReference type="ARBA" id="ARBA00001933"/>
    </source>
</evidence>
<dbReference type="GO" id="GO:0009074">
    <property type="term" value="P:aromatic amino acid family catabolic process"/>
    <property type="evidence" value="ECO:0007669"/>
    <property type="project" value="TreeGrafter"/>
</dbReference>
<dbReference type="SUPFAM" id="SSF53383">
    <property type="entry name" value="PLP-dependent transferases"/>
    <property type="match status" value="1"/>
</dbReference>
<dbReference type="InterPro" id="IPR015424">
    <property type="entry name" value="PyrdxlP-dep_Trfase"/>
</dbReference>
<evidence type="ECO:0000256" key="3">
    <source>
        <dbReference type="ARBA" id="ARBA00022576"/>
    </source>
</evidence>